<dbReference type="Proteomes" id="UP001196413">
    <property type="component" value="Unassembled WGS sequence"/>
</dbReference>
<reference evidence="1" key="1">
    <citation type="submission" date="2021-06" db="EMBL/GenBank/DDBJ databases">
        <title>Parelaphostrongylus tenuis whole genome reference sequence.</title>
        <authorList>
            <person name="Garwood T.J."/>
            <person name="Larsen P.A."/>
            <person name="Fountain-Jones N.M."/>
            <person name="Garbe J.R."/>
            <person name="Macchietto M.G."/>
            <person name="Kania S.A."/>
            <person name="Gerhold R.W."/>
            <person name="Richards J.E."/>
            <person name="Wolf T.M."/>
        </authorList>
    </citation>
    <scope>NUCLEOTIDE SEQUENCE</scope>
    <source>
        <strain evidence="1">MNPRO001-30</strain>
        <tissue evidence="1">Meninges</tissue>
    </source>
</reference>
<protein>
    <submittedName>
        <fullName evidence="1">Uncharacterized protein</fullName>
    </submittedName>
</protein>
<evidence type="ECO:0000313" key="2">
    <source>
        <dbReference type="Proteomes" id="UP001196413"/>
    </source>
</evidence>
<dbReference type="AlphaFoldDB" id="A0AAD5QC87"/>
<sequence length="200" mass="24061">MAFHLRFVDCRTKIISRLQRQLCIMLKRWDSGRRKRTRFTAHQRNPRQMSLTFCRLSATMMQLSCRTGQRRLMIRRKSIEKKTRHVEFTTSFGITFSLYSFYGSIRLKPEACRHFEKEAKSCCRLFDRRTLSMRTTTRLWGLMPYLLDNECRRYADVLPAQQTCDLWAERGSSGRPLFTSKDHWDVNITKLKCIWQYTKH</sequence>
<dbReference type="EMBL" id="JAHQIW010000153">
    <property type="protein sequence ID" value="KAJ1346242.1"/>
    <property type="molecule type" value="Genomic_DNA"/>
</dbReference>
<name>A0AAD5QC87_PARTN</name>
<evidence type="ECO:0000313" key="1">
    <source>
        <dbReference type="EMBL" id="KAJ1346242.1"/>
    </source>
</evidence>
<organism evidence="1 2">
    <name type="scientific">Parelaphostrongylus tenuis</name>
    <name type="common">Meningeal worm</name>
    <dbReference type="NCBI Taxonomy" id="148309"/>
    <lineage>
        <taxon>Eukaryota</taxon>
        <taxon>Metazoa</taxon>
        <taxon>Ecdysozoa</taxon>
        <taxon>Nematoda</taxon>
        <taxon>Chromadorea</taxon>
        <taxon>Rhabditida</taxon>
        <taxon>Rhabditina</taxon>
        <taxon>Rhabditomorpha</taxon>
        <taxon>Strongyloidea</taxon>
        <taxon>Metastrongylidae</taxon>
        <taxon>Parelaphostrongylus</taxon>
    </lineage>
</organism>
<proteinExistence type="predicted"/>
<accession>A0AAD5QC87</accession>
<comment type="caution">
    <text evidence="1">The sequence shown here is derived from an EMBL/GenBank/DDBJ whole genome shotgun (WGS) entry which is preliminary data.</text>
</comment>
<keyword evidence="2" id="KW-1185">Reference proteome</keyword>
<gene>
    <name evidence="1" type="ORF">KIN20_000995</name>
</gene>